<evidence type="ECO:0000256" key="1">
    <source>
        <dbReference type="SAM" id="MobiDB-lite"/>
    </source>
</evidence>
<dbReference type="InterPro" id="IPR015919">
    <property type="entry name" value="Cadherin-like_sf"/>
</dbReference>
<comment type="caution">
    <text evidence="5">The sequence shown here is derived from an EMBL/GenBank/DDBJ whole genome shotgun (WGS) entry which is preliminary data.</text>
</comment>
<evidence type="ECO:0000256" key="2">
    <source>
        <dbReference type="SAM" id="Phobius"/>
    </source>
</evidence>
<feature type="compositionally biased region" description="Polar residues" evidence="1">
    <location>
        <begin position="812"/>
        <end position="828"/>
    </location>
</feature>
<name>A0ABQ0G7U9_9PEZI</name>
<feature type="transmembrane region" description="Helical" evidence="2">
    <location>
        <begin position="462"/>
        <end position="485"/>
    </location>
</feature>
<sequence>MASQAVPWTALLLAGFSTATPAVNFPINSQVPPVSRVGEPFSFIFSPSTFSSSSAVTYTLANPPTWLSIDSDARRLFGTPREEDVAPGRVVGVPVNLVAADDSGSTLLTAILVVSRSPGPKVEIPFEAQVPDFGVYSSPSSLLSAPKDEFSFDLDPGTFSNPSSDPMRYYATMADNTPLPAWISFDPGRLSFSGRTPPSESLIQPPQSFSLRVIASDIPGFAGASLSFDIVVGNHQLVADETTITLRAVPRMPVSYTALRGMVKVDGKPAAPETVSIASTSNVPPWLSVDSGTWHIGGMAPDDAASTSFTITLRDRFSDVLNLTIAVEVVSEPIRQSDIFSGALPRFNITSGRHFSFDLRRYLVDPQNTQISLVASPSYSWIQFDTATDTLFGDAPGGLQDSTVDIQLNARLKDTKESVSSSLRIYIQATSGRTPGAHPTESPGDHTSLAGDGLENGPFNAVLLAVLLPVAILLVAAMCLLFWCFHRRKEHRGPRLTTSDISGPLSTTLMTKATPVPDLEASCSLPDPSKRFGKSFSADDVFVSEQMDYVESRNAFLTRPSLPQSHAQVWLLSPDSSLRSNPPNLPRAGNIHTTGNTSVGRVRPRLQDKINSSLSSITETSINDEIGGLTDERTLASRGNDNKMSFRDKIEVNIPRLPQTPVSTYTGTTPRLCGTDIMSTPQSSSPLVTRDTGEGPLRAQSRLSYYPPASSVGRFAWPWLRRSNFTRSDSRLGRMLKKPSKQPEMAMVGTIASPVAGQLEDGSDRTASDLSPVSPCRGRNQTPSNRPTTRRNETSQDVRDQGQSVIGVEGNRATSLTTAGPNLNTGNDGTALAHPDWRDTPEGLLGISYQDTPVERPRLRASGTWSTVLSATDGIDEAVDSPDPLQRRALTVPESTTRQNWRVLQESPVLKGWSAAEELATAGSPASASSTQLAQTQEREFLAAVSPTPSRPRTAREGSGLTRQSQSNGVSLRSEGSNEESDYAVYI</sequence>
<feature type="compositionally biased region" description="Basic and acidic residues" evidence="1">
    <location>
        <begin position="790"/>
        <end position="800"/>
    </location>
</feature>
<feature type="compositionally biased region" description="Low complexity" evidence="1">
    <location>
        <begin position="921"/>
        <end position="931"/>
    </location>
</feature>
<dbReference type="GeneID" id="98174788"/>
<feature type="compositionally biased region" description="Acidic residues" evidence="1">
    <location>
        <begin position="977"/>
        <end position="987"/>
    </location>
</feature>
<keyword evidence="6" id="KW-1185">Reference proteome</keyword>
<evidence type="ECO:0000313" key="5">
    <source>
        <dbReference type="EMBL" id="GAB1313835.1"/>
    </source>
</evidence>
<feature type="region of interest" description="Disordered" evidence="1">
    <location>
        <begin position="921"/>
        <end position="987"/>
    </location>
</feature>
<keyword evidence="2" id="KW-0472">Membrane</keyword>
<feature type="chain" id="PRO_5046848756" evidence="3">
    <location>
        <begin position="25"/>
        <end position="987"/>
    </location>
</feature>
<feature type="region of interest" description="Disordered" evidence="1">
    <location>
        <begin position="432"/>
        <end position="451"/>
    </location>
</feature>
<keyword evidence="2" id="KW-1133">Transmembrane helix</keyword>
<reference evidence="5 6" key="1">
    <citation type="submission" date="2024-09" db="EMBL/GenBank/DDBJ databases">
        <title>Itraconazole resistance in Madurella fahalii resulting from another homologue of gene encoding cytochrome P450 14-alpha sterol demethylase (CYP51).</title>
        <authorList>
            <person name="Yoshioka I."/>
            <person name="Fahal A.H."/>
            <person name="Kaneko S."/>
            <person name="Yaguchi T."/>
        </authorList>
    </citation>
    <scope>NUCLEOTIDE SEQUENCE [LARGE SCALE GENOMIC DNA]</scope>
    <source>
        <strain evidence="5 6">IFM 68171</strain>
    </source>
</reference>
<evidence type="ECO:0000256" key="3">
    <source>
        <dbReference type="SAM" id="SignalP"/>
    </source>
</evidence>
<gene>
    <name evidence="5" type="primary">AXL2</name>
    <name evidence="5" type="ORF">MFIFM68171_04045</name>
</gene>
<dbReference type="EMBL" id="BAAFSV010000002">
    <property type="protein sequence ID" value="GAB1313835.1"/>
    <property type="molecule type" value="Genomic_DNA"/>
</dbReference>
<feature type="region of interest" description="Disordered" evidence="1">
    <location>
        <begin position="676"/>
        <end position="695"/>
    </location>
</feature>
<feature type="region of interest" description="Disordered" evidence="1">
    <location>
        <begin position="580"/>
        <end position="599"/>
    </location>
</feature>
<dbReference type="Proteomes" id="UP001628179">
    <property type="component" value="Unassembled WGS sequence"/>
</dbReference>
<feature type="compositionally biased region" description="Polar residues" evidence="1">
    <location>
        <begin position="961"/>
        <end position="975"/>
    </location>
</feature>
<keyword evidence="3" id="KW-0732">Signal</keyword>
<dbReference type="Pfam" id="PF05345">
    <property type="entry name" value="He_PIG"/>
    <property type="match status" value="2"/>
</dbReference>
<feature type="signal peptide" evidence="3">
    <location>
        <begin position="1"/>
        <end position="24"/>
    </location>
</feature>
<dbReference type="RefSeq" id="XP_070915566.1">
    <property type="nucleotide sequence ID" value="XM_071059465.1"/>
</dbReference>
<dbReference type="InterPro" id="IPR013783">
    <property type="entry name" value="Ig-like_fold"/>
</dbReference>
<protein>
    <submittedName>
        <fullName evidence="5">Polarity establishment/cellular polarization</fullName>
    </submittedName>
</protein>
<proteinExistence type="predicted"/>
<dbReference type="Gene3D" id="2.60.40.10">
    <property type="entry name" value="Immunoglobulins"/>
    <property type="match status" value="4"/>
</dbReference>
<evidence type="ECO:0000259" key="4">
    <source>
        <dbReference type="SMART" id="SM00736"/>
    </source>
</evidence>
<dbReference type="InterPro" id="IPR006644">
    <property type="entry name" value="Cadg"/>
</dbReference>
<evidence type="ECO:0000313" key="6">
    <source>
        <dbReference type="Proteomes" id="UP001628179"/>
    </source>
</evidence>
<feature type="compositionally biased region" description="Polar residues" evidence="1">
    <location>
        <begin position="677"/>
        <end position="687"/>
    </location>
</feature>
<dbReference type="SMART" id="SM00736">
    <property type="entry name" value="CADG"/>
    <property type="match status" value="1"/>
</dbReference>
<organism evidence="5 6">
    <name type="scientific">Madurella fahalii</name>
    <dbReference type="NCBI Taxonomy" id="1157608"/>
    <lineage>
        <taxon>Eukaryota</taxon>
        <taxon>Fungi</taxon>
        <taxon>Dikarya</taxon>
        <taxon>Ascomycota</taxon>
        <taxon>Pezizomycotina</taxon>
        <taxon>Sordariomycetes</taxon>
        <taxon>Sordariomycetidae</taxon>
        <taxon>Sordariales</taxon>
        <taxon>Sordariales incertae sedis</taxon>
        <taxon>Madurella</taxon>
    </lineage>
</organism>
<keyword evidence="2" id="KW-0812">Transmembrane</keyword>
<dbReference type="SUPFAM" id="SSF49313">
    <property type="entry name" value="Cadherin-like"/>
    <property type="match status" value="3"/>
</dbReference>
<feature type="region of interest" description="Disordered" evidence="1">
    <location>
        <begin position="757"/>
        <end position="836"/>
    </location>
</feature>
<feature type="domain" description="Dystroglycan-type cadherin-like" evidence="4">
    <location>
        <begin position="142"/>
        <end position="239"/>
    </location>
</feature>
<accession>A0ABQ0G7U9</accession>